<organism evidence="3 4">
    <name type="scientific">Bartonella grahamii (strain as4aup)</name>
    <dbReference type="NCBI Taxonomy" id="634504"/>
    <lineage>
        <taxon>Bacteria</taxon>
        <taxon>Pseudomonadati</taxon>
        <taxon>Pseudomonadota</taxon>
        <taxon>Alphaproteobacteria</taxon>
        <taxon>Hyphomicrobiales</taxon>
        <taxon>Bartonellaceae</taxon>
        <taxon>Bartonella</taxon>
    </lineage>
</organism>
<sequence length="120" mass="13041">MMKIFKHCMVCVVAVAIFFSQVLGANADSLNGRFQNAGFISVMIQENRVIKAVDMIISQFGGQGAEKNVQKVAGLMGMEAAIFGLIAYLVYFFTRKPPSPGRTTGGRTFDALAHSAWAFN</sequence>
<dbReference type="HOGENOM" id="CLU_165947_0_0_5"/>
<feature type="signal peptide" evidence="2">
    <location>
        <begin position="1"/>
        <end position="27"/>
    </location>
</feature>
<keyword evidence="1" id="KW-0472">Membrane</keyword>
<evidence type="ECO:0000256" key="2">
    <source>
        <dbReference type="SAM" id="SignalP"/>
    </source>
</evidence>
<feature type="chain" id="PRO_5002961247" evidence="2">
    <location>
        <begin position="28"/>
        <end position="120"/>
    </location>
</feature>
<evidence type="ECO:0000313" key="4">
    <source>
        <dbReference type="Proteomes" id="UP000001489"/>
    </source>
</evidence>
<evidence type="ECO:0000256" key="1">
    <source>
        <dbReference type="SAM" id="Phobius"/>
    </source>
</evidence>
<dbReference type="Proteomes" id="UP000001489">
    <property type="component" value="Chromosome"/>
</dbReference>
<dbReference type="EMBL" id="CP001562">
    <property type="protein sequence ID" value="ACS51498.1"/>
    <property type="molecule type" value="Genomic_DNA"/>
</dbReference>
<reference evidence="3 4" key="1">
    <citation type="journal article" date="2009" name="PLoS Genet.">
        <title>Run-off replication of host-adaptability genes is associated with gene transfer agents in the genome of mouse-infecting Bartonella grahamii.</title>
        <authorList>
            <person name="Berglund E.C."/>
            <person name="Frank A.C."/>
            <person name="Calteau A."/>
            <person name="Vinnere Pettersson O."/>
            <person name="Granberg F."/>
            <person name="Eriksson A.-S."/>
            <person name="Naeslund K."/>
            <person name="Holmberg M."/>
            <person name="Lindroos H."/>
            <person name="Andersson S.G."/>
        </authorList>
    </citation>
    <scope>NUCLEOTIDE SEQUENCE [LARGE SCALE GENOMIC DNA]</scope>
    <source>
        <strain evidence="4">as4aup</strain>
    </source>
</reference>
<accession>C6AE93</accession>
<protein>
    <submittedName>
        <fullName evidence="3">Uncharacterized protein</fullName>
    </submittedName>
</protein>
<dbReference type="eggNOG" id="ENOG50313ZJ">
    <property type="taxonomic scope" value="Bacteria"/>
</dbReference>
<keyword evidence="1" id="KW-1133">Transmembrane helix</keyword>
<dbReference type="AlphaFoldDB" id="C6AE93"/>
<proteinExistence type="predicted"/>
<keyword evidence="1" id="KW-0812">Transmembrane</keyword>
<dbReference type="KEGG" id="bgr:Bgr_12680"/>
<evidence type="ECO:0000313" key="3">
    <source>
        <dbReference type="EMBL" id="ACS51498.1"/>
    </source>
</evidence>
<gene>
    <name evidence="3" type="ordered locus">Bgr_12680</name>
</gene>
<keyword evidence="2" id="KW-0732">Signal</keyword>
<feature type="transmembrane region" description="Helical" evidence="1">
    <location>
        <begin position="72"/>
        <end position="93"/>
    </location>
</feature>
<name>C6AE93_BARGA</name>
<keyword evidence="4" id="KW-1185">Reference proteome</keyword>